<keyword evidence="1" id="KW-0863">Zinc-finger</keyword>
<dbReference type="GO" id="GO:0016567">
    <property type="term" value="P:protein ubiquitination"/>
    <property type="evidence" value="ECO:0007669"/>
    <property type="project" value="TreeGrafter"/>
</dbReference>
<evidence type="ECO:0000256" key="2">
    <source>
        <dbReference type="SAM" id="Phobius"/>
    </source>
</evidence>
<evidence type="ECO:0000259" key="3">
    <source>
        <dbReference type="PROSITE" id="PS50089"/>
    </source>
</evidence>
<dbReference type="Pfam" id="PF13920">
    <property type="entry name" value="zf-C3HC4_3"/>
    <property type="match status" value="1"/>
</dbReference>
<evidence type="ECO:0000313" key="5">
    <source>
        <dbReference type="Proteomes" id="UP001195914"/>
    </source>
</evidence>
<keyword evidence="2" id="KW-0812">Transmembrane</keyword>
<dbReference type="SMART" id="SM00184">
    <property type="entry name" value="RING"/>
    <property type="match status" value="1"/>
</dbReference>
<sequence>MHNYVVENFDWSYHQNFAQSRFLDGREGALLSNGFNNVVVLSLFFGLCWWAFGLWVEFYAIRQTLSYMNNVQRVLYLKDLAEYADDLLLLTQDHFNMVVKSRHDSLPLPVPRIRIPATINMRTMKMYKVSKSESQPTVMPGSPGDGAALAPSLDNIGVSFTMDCNRATFLSAHWGVPVSLLHDICVDTSAHIEESQTEVTYIKTSLKTLLNLFGDAHQSLLDDNETDFLDSTENYNEKLGQFNLLAYGNKLCSNEPVCYDAGTDIKCTVTPPIKTVEVNNEKRSIWEVLLKGVHKGEEIIPLVLVLYSPRARESCIFSEGSVESHQGIAEMTLVGFKGHIIPSQMCGTDAGIPSGVQIDMEKQVCFANDFSHPQEPQEMFGMGDTDNECLICITNRMDTLLLPCGHASFCFNCLKALRNEKCPVCRGVFTSYIKFPLVDSVKV</sequence>
<dbReference type="GO" id="GO:0005737">
    <property type="term" value="C:cytoplasm"/>
    <property type="evidence" value="ECO:0007669"/>
    <property type="project" value="TreeGrafter"/>
</dbReference>
<keyword evidence="2" id="KW-0472">Membrane</keyword>
<dbReference type="PANTHER" id="PTHR22996">
    <property type="entry name" value="MAHOGUNIN"/>
    <property type="match status" value="1"/>
</dbReference>
<keyword evidence="2" id="KW-1133">Transmembrane helix</keyword>
<name>A0AAD9GFP2_BABDI</name>
<dbReference type="InterPro" id="IPR045194">
    <property type="entry name" value="MGRN1/RNF157-like"/>
</dbReference>
<dbReference type="InterPro" id="IPR013083">
    <property type="entry name" value="Znf_RING/FYVE/PHD"/>
</dbReference>
<reference evidence="4" key="2">
    <citation type="submission" date="2021-05" db="EMBL/GenBank/DDBJ databases">
        <authorList>
            <person name="Pain A."/>
        </authorList>
    </citation>
    <scope>NUCLEOTIDE SEQUENCE</scope>
    <source>
        <strain evidence="4">1802A</strain>
    </source>
</reference>
<dbReference type="GO" id="GO:0008270">
    <property type="term" value="F:zinc ion binding"/>
    <property type="evidence" value="ECO:0007669"/>
    <property type="project" value="UniProtKB-KW"/>
</dbReference>
<proteinExistence type="predicted"/>
<evidence type="ECO:0000256" key="1">
    <source>
        <dbReference type="PROSITE-ProRule" id="PRU00175"/>
    </source>
</evidence>
<keyword evidence="1" id="KW-0862">Zinc</keyword>
<evidence type="ECO:0000313" key="4">
    <source>
        <dbReference type="EMBL" id="KAK1937396.1"/>
    </source>
</evidence>
<comment type="caution">
    <text evidence="4">The sequence shown here is derived from an EMBL/GenBank/DDBJ whole genome shotgun (WGS) entry which is preliminary data.</text>
</comment>
<dbReference type="Proteomes" id="UP001195914">
    <property type="component" value="Unassembled WGS sequence"/>
</dbReference>
<dbReference type="AlphaFoldDB" id="A0AAD9GFP2"/>
<keyword evidence="5" id="KW-1185">Reference proteome</keyword>
<keyword evidence="1" id="KW-0479">Metal-binding</keyword>
<dbReference type="EMBL" id="JAHBMH010000033">
    <property type="protein sequence ID" value="KAK1937396.1"/>
    <property type="molecule type" value="Genomic_DNA"/>
</dbReference>
<reference evidence="4" key="1">
    <citation type="journal article" date="2014" name="Nucleic Acids Res.">
        <title>The evolutionary dynamics of variant antigen genes in Babesia reveal a history of genomic innovation underlying host-parasite interaction.</title>
        <authorList>
            <person name="Jackson A.P."/>
            <person name="Otto T.D."/>
            <person name="Darby A."/>
            <person name="Ramaprasad A."/>
            <person name="Xia D."/>
            <person name="Echaide I.E."/>
            <person name="Farber M."/>
            <person name="Gahlot S."/>
            <person name="Gamble J."/>
            <person name="Gupta D."/>
            <person name="Gupta Y."/>
            <person name="Jackson L."/>
            <person name="Malandrin L."/>
            <person name="Malas T.B."/>
            <person name="Moussa E."/>
            <person name="Nair M."/>
            <person name="Reid A.J."/>
            <person name="Sanders M."/>
            <person name="Sharma J."/>
            <person name="Tracey A."/>
            <person name="Quail M.A."/>
            <person name="Weir W."/>
            <person name="Wastling J.M."/>
            <person name="Hall N."/>
            <person name="Willadsen P."/>
            <person name="Lingelbach K."/>
            <person name="Shiels B."/>
            <person name="Tait A."/>
            <person name="Berriman M."/>
            <person name="Allred D.R."/>
            <person name="Pain A."/>
        </authorList>
    </citation>
    <scope>NUCLEOTIDE SEQUENCE</scope>
    <source>
        <strain evidence="4">1802A</strain>
    </source>
</reference>
<dbReference type="PANTHER" id="PTHR22996:SF0">
    <property type="entry name" value="RE60872P-RELATED"/>
    <property type="match status" value="1"/>
</dbReference>
<organism evidence="4 5">
    <name type="scientific">Babesia divergens</name>
    <dbReference type="NCBI Taxonomy" id="32595"/>
    <lineage>
        <taxon>Eukaryota</taxon>
        <taxon>Sar</taxon>
        <taxon>Alveolata</taxon>
        <taxon>Apicomplexa</taxon>
        <taxon>Aconoidasida</taxon>
        <taxon>Piroplasmida</taxon>
        <taxon>Babesiidae</taxon>
        <taxon>Babesia</taxon>
    </lineage>
</organism>
<feature type="transmembrane region" description="Helical" evidence="2">
    <location>
        <begin position="38"/>
        <end position="60"/>
    </location>
</feature>
<accession>A0AAD9GFP2</accession>
<dbReference type="Gene3D" id="3.30.40.10">
    <property type="entry name" value="Zinc/RING finger domain, C3HC4 (zinc finger)"/>
    <property type="match status" value="1"/>
</dbReference>
<feature type="domain" description="RING-type" evidence="3">
    <location>
        <begin position="389"/>
        <end position="426"/>
    </location>
</feature>
<gene>
    <name evidence="4" type="ORF">X943_001547</name>
</gene>
<dbReference type="InterPro" id="IPR001841">
    <property type="entry name" value="Znf_RING"/>
</dbReference>
<dbReference type="GO" id="GO:0061630">
    <property type="term" value="F:ubiquitin protein ligase activity"/>
    <property type="evidence" value="ECO:0007669"/>
    <property type="project" value="UniProtKB-EC"/>
</dbReference>
<protein>
    <recommendedName>
        <fullName evidence="3">RING-type domain-containing protein</fullName>
    </recommendedName>
</protein>
<dbReference type="PROSITE" id="PS50089">
    <property type="entry name" value="ZF_RING_2"/>
    <property type="match status" value="1"/>
</dbReference>
<dbReference type="SUPFAM" id="SSF57850">
    <property type="entry name" value="RING/U-box"/>
    <property type="match status" value="1"/>
</dbReference>